<evidence type="ECO:0000313" key="10">
    <source>
        <dbReference type="EMBL" id="RVU48288.1"/>
    </source>
</evidence>
<protein>
    <submittedName>
        <fullName evidence="10">EscV/YscV/HrcV family type III secretion system export apparatus protein</fullName>
    </submittedName>
</protein>
<feature type="transmembrane region" description="Helical" evidence="9">
    <location>
        <begin position="282"/>
        <end position="306"/>
    </location>
</feature>
<name>A0ABY0CWM5_9DELT</name>
<dbReference type="InterPro" id="IPR025505">
    <property type="entry name" value="FHIPEP_CS"/>
</dbReference>
<feature type="transmembrane region" description="Helical" evidence="9">
    <location>
        <begin position="239"/>
        <end position="261"/>
    </location>
</feature>
<keyword evidence="6 9" id="KW-0812">Transmembrane</keyword>
<evidence type="ECO:0000256" key="2">
    <source>
        <dbReference type="ARBA" id="ARBA00008835"/>
    </source>
</evidence>
<proteinExistence type="inferred from homology"/>
<keyword evidence="3" id="KW-0813">Transport</keyword>
<dbReference type="NCBIfam" id="TIGR01399">
    <property type="entry name" value="hrcV"/>
    <property type="match status" value="1"/>
</dbReference>
<evidence type="ECO:0000256" key="9">
    <source>
        <dbReference type="SAM" id="Phobius"/>
    </source>
</evidence>
<keyword evidence="8 9" id="KW-0472">Membrane</keyword>
<dbReference type="InterPro" id="IPR042194">
    <property type="entry name" value="FHIPEP_1"/>
</dbReference>
<accession>A0ABY0CWM5</accession>
<keyword evidence="7 9" id="KW-1133">Transmembrane helix</keyword>
<dbReference type="Gene3D" id="3.40.50.12790">
    <property type="entry name" value="FHIPEP family, domain 4"/>
    <property type="match status" value="1"/>
</dbReference>
<dbReference type="PIRSF" id="PIRSF005419">
    <property type="entry name" value="FlhA"/>
    <property type="match status" value="1"/>
</dbReference>
<comment type="subcellular location">
    <subcellularLocation>
        <location evidence="1">Cell inner membrane</location>
        <topology evidence="1">Multi-pass membrane protein</topology>
    </subcellularLocation>
</comment>
<evidence type="ECO:0000256" key="6">
    <source>
        <dbReference type="ARBA" id="ARBA00022692"/>
    </source>
</evidence>
<dbReference type="RefSeq" id="WP_127779032.1">
    <property type="nucleotide sequence ID" value="NZ_SADD01000001.1"/>
</dbReference>
<dbReference type="PROSITE" id="PS00994">
    <property type="entry name" value="FHIPEP"/>
    <property type="match status" value="1"/>
</dbReference>
<reference evidence="10 11" key="1">
    <citation type="submission" date="2019-01" db="EMBL/GenBank/DDBJ databases">
        <title>Lujinxingia litoralis gen. nov., sp. nov. and Lujinxingia sediminis gen. nov., sp. nov., new members in the order Bradymonadales, isolated from coastal sediment.</title>
        <authorList>
            <person name="Li C.-M."/>
        </authorList>
    </citation>
    <scope>NUCLEOTIDE SEQUENCE [LARGE SCALE GENOMIC DNA]</scope>
    <source>
        <strain evidence="10 11">SEH01</strain>
    </source>
</reference>
<feature type="transmembrane region" description="Helical" evidence="9">
    <location>
        <begin position="111"/>
        <end position="130"/>
    </location>
</feature>
<evidence type="ECO:0000256" key="4">
    <source>
        <dbReference type="ARBA" id="ARBA00022475"/>
    </source>
</evidence>
<comment type="similarity">
    <text evidence="2">Belongs to the FHIPEP (flagella/HR/invasion proteins export pore) family.</text>
</comment>
<dbReference type="InterPro" id="IPR042196">
    <property type="entry name" value="FHIPEP_4"/>
</dbReference>
<evidence type="ECO:0000313" key="11">
    <source>
        <dbReference type="Proteomes" id="UP000282926"/>
    </source>
</evidence>
<organism evidence="10 11">
    <name type="scientific">Lujinxingia sediminis</name>
    <dbReference type="NCBI Taxonomy" id="2480984"/>
    <lineage>
        <taxon>Bacteria</taxon>
        <taxon>Deltaproteobacteria</taxon>
        <taxon>Bradymonadales</taxon>
        <taxon>Lujinxingiaceae</taxon>
        <taxon>Lujinxingia</taxon>
    </lineage>
</organism>
<dbReference type="EMBL" id="SADD01000001">
    <property type="protein sequence ID" value="RVU48288.1"/>
    <property type="molecule type" value="Genomic_DNA"/>
</dbReference>
<evidence type="ECO:0000256" key="8">
    <source>
        <dbReference type="ARBA" id="ARBA00023136"/>
    </source>
</evidence>
<keyword evidence="5" id="KW-0997">Cell inner membrane</keyword>
<feature type="transmembrane region" description="Helical" evidence="9">
    <location>
        <begin position="197"/>
        <end position="219"/>
    </location>
</feature>
<dbReference type="InterPro" id="IPR006302">
    <property type="entry name" value="T3SS_HrcV"/>
</dbReference>
<evidence type="ECO:0000256" key="1">
    <source>
        <dbReference type="ARBA" id="ARBA00004429"/>
    </source>
</evidence>
<dbReference type="InterPro" id="IPR001712">
    <property type="entry name" value="T3SS_FHIPEP"/>
</dbReference>
<feature type="transmembrane region" description="Helical" evidence="9">
    <location>
        <begin position="39"/>
        <end position="58"/>
    </location>
</feature>
<feature type="transmembrane region" description="Helical" evidence="9">
    <location>
        <begin position="70"/>
        <end position="91"/>
    </location>
</feature>
<sequence>MMMGMERWLKRYSDVFLAGLVIGIIGMMIVPLPTLVLDLLLALNIALAVTLLMVSLYIPSALKIAAFPSILLITTLFRLALNVSSTRLILLHADAGEVIAAFGDFVVQGNFVVGAVIFLILTLIQFLVIAKGSERVSEVAARFTLDAMPGKQMSIDADLRAGAFDLDEARRRRALVQRESQLYGAMDGAMKFVKGDAIAGIIMTAINIVAGMIIGVMQLEMSAGDAAQVYTLLTIGDGLVSQIPALLIATTAGIIVTRVASDDEGAHLGGDIFSQLLEQPKALAIAAALLIALAMIPGLPVVPFLALGGAVGAVSYALQRSRGQGDGLSEQEAREVASIEREAEQGARQARAMIPVVTPLTVELGAALAEAMGEERERWLREMIPAMREGIFFETGVKVPGVRMRVGSGQGSALAVMLDEIPVECAEVPLDEVMVADDPEGVAVFGIEARAARHPVSGQPACWAPAEARERLEEAGYQVWDSADYVLLVMSAAIKAHAHRFVTLQGVRGMLDQLEGPYPALVSEVVPRQLGLQELTEILKRLAEEGISLRNLPTILEVLADRARSEKNPVKLTEEVRAGLSAYITHKYSGGEGSVLVYLVDREIEEVIKSAIRIGERGSFLTLAPEDIQEILGAVRSQVSGDVEGERVPILLTDQRVRRYLKRLVAMEIPNAVVLAYQELDPALTIQPLGRIVVGRG</sequence>
<dbReference type="Gene3D" id="1.10.8.540">
    <property type="entry name" value="FHIPEP family, domain 3"/>
    <property type="match status" value="1"/>
</dbReference>
<evidence type="ECO:0000256" key="3">
    <source>
        <dbReference type="ARBA" id="ARBA00022448"/>
    </source>
</evidence>
<comment type="caution">
    <text evidence="10">The sequence shown here is derived from an EMBL/GenBank/DDBJ whole genome shotgun (WGS) entry which is preliminary data.</text>
</comment>
<keyword evidence="11" id="KW-1185">Reference proteome</keyword>
<dbReference type="InterPro" id="IPR042193">
    <property type="entry name" value="FHIPEP_3"/>
</dbReference>
<keyword evidence="4" id="KW-1003">Cell membrane</keyword>
<gene>
    <name evidence="10" type="ORF">EA187_02300</name>
</gene>
<evidence type="ECO:0000256" key="5">
    <source>
        <dbReference type="ARBA" id="ARBA00022519"/>
    </source>
</evidence>
<dbReference type="PRINTS" id="PR00949">
    <property type="entry name" value="TYPE3IMAPROT"/>
</dbReference>
<dbReference type="Proteomes" id="UP000282926">
    <property type="component" value="Unassembled WGS sequence"/>
</dbReference>
<dbReference type="Pfam" id="PF00771">
    <property type="entry name" value="FHIPEP"/>
    <property type="match status" value="1"/>
</dbReference>
<dbReference type="Gene3D" id="3.40.30.60">
    <property type="entry name" value="FHIPEP family, domain 1"/>
    <property type="match status" value="1"/>
</dbReference>
<evidence type="ECO:0000256" key="7">
    <source>
        <dbReference type="ARBA" id="ARBA00022989"/>
    </source>
</evidence>
<feature type="transmembrane region" description="Helical" evidence="9">
    <location>
        <begin position="12"/>
        <end position="33"/>
    </location>
</feature>
<dbReference type="PANTHER" id="PTHR30161">
    <property type="entry name" value="FLAGELLAR EXPORT PROTEIN, MEMBRANE FLHA SUBUNIT-RELATED"/>
    <property type="match status" value="1"/>
</dbReference>